<dbReference type="VEuPathDB" id="VectorBase:LDEU004440"/>
<keyword evidence="8" id="KW-1185">Reference proteome</keyword>
<feature type="compositionally biased region" description="Low complexity" evidence="5">
    <location>
        <begin position="602"/>
        <end position="620"/>
    </location>
</feature>
<feature type="transmembrane region" description="Helical" evidence="6">
    <location>
        <begin position="398"/>
        <end position="416"/>
    </location>
</feature>
<dbReference type="STRING" id="299467.A0A443SJB1"/>
<keyword evidence="3 6" id="KW-1133">Transmembrane helix</keyword>
<feature type="region of interest" description="Disordered" evidence="5">
    <location>
        <begin position="602"/>
        <end position="635"/>
    </location>
</feature>
<dbReference type="Gene3D" id="1.20.1250.20">
    <property type="entry name" value="MFS general substrate transporter like domains"/>
    <property type="match status" value="1"/>
</dbReference>
<comment type="caution">
    <text evidence="7">The sequence shown here is derived from an EMBL/GenBank/DDBJ whole genome shotgun (WGS) entry which is preliminary data.</text>
</comment>
<dbReference type="EMBL" id="NCKV01001894">
    <property type="protein sequence ID" value="RWS27600.1"/>
    <property type="molecule type" value="Genomic_DNA"/>
</dbReference>
<evidence type="ECO:0000256" key="3">
    <source>
        <dbReference type="ARBA" id="ARBA00022989"/>
    </source>
</evidence>
<dbReference type="SUPFAM" id="SSF103473">
    <property type="entry name" value="MFS general substrate transporter"/>
    <property type="match status" value="1"/>
</dbReference>
<evidence type="ECO:0000256" key="4">
    <source>
        <dbReference type="ARBA" id="ARBA00023136"/>
    </source>
</evidence>
<protein>
    <submittedName>
        <fullName evidence="7">Organic anion transporter-like protein</fullName>
    </submittedName>
</protein>
<evidence type="ECO:0000256" key="5">
    <source>
        <dbReference type="SAM" id="MobiDB-lite"/>
    </source>
</evidence>
<feature type="transmembrane region" description="Helical" evidence="6">
    <location>
        <begin position="125"/>
        <end position="145"/>
    </location>
</feature>
<gene>
    <name evidence="7" type="ORF">B4U80_00251</name>
</gene>
<evidence type="ECO:0000313" key="7">
    <source>
        <dbReference type="EMBL" id="RWS27600.1"/>
    </source>
</evidence>
<keyword evidence="2 6" id="KW-0812">Transmembrane</keyword>
<feature type="transmembrane region" description="Helical" evidence="6">
    <location>
        <begin position="211"/>
        <end position="227"/>
    </location>
</feature>
<dbReference type="OrthoDB" id="6420551at2759"/>
<dbReference type="PANTHER" id="PTHR24064">
    <property type="entry name" value="SOLUTE CARRIER FAMILY 22 MEMBER"/>
    <property type="match status" value="1"/>
</dbReference>
<organism evidence="7 8">
    <name type="scientific">Leptotrombidium deliense</name>
    <dbReference type="NCBI Taxonomy" id="299467"/>
    <lineage>
        <taxon>Eukaryota</taxon>
        <taxon>Metazoa</taxon>
        <taxon>Ecdysozoa</taxon>
        <taxon>Arthropoda</taxon>
        <taxon>Chelicerata</taxon>
        <taxon>Arachnida</taxon>
        <taxon>Acari</taxon>
        <taxon>Acariformes</taxon>
        <taxon>Trombidiformes</taxon>
        <taxon>Prostigmata</taxon>
        <taxon>Anystina</taxon>
        <taxon>Parasitengona</taxon>
        <taxon>Trombiculoidea</taxon>
        <taxon>Trombiculidae</taxon>
        <taxon>Leptotrombidium</taxon>
    </lineage>
</organism>
<evidence type="ECO:0000256" key="2">
    <source>
        <dbReference type="ARBA" id="ARBA00022692"/>
    </source>
</evidence>
<evidence type="ECO:0000256" key="6">
    <source>
        <dbReference type="SAM" id="Phobius"/>
    </source>
</evidence>
<dbReference type="InterPro" id="IPR036259">
    <property type="entry name" value="MFS_trans_sf"/>
</dbReference>
<dbReference type="Proteomes" id="UP000288716">
    <property type="component" value="Unassembled WGS sequence"/>
</dbReference>
<accession>A0A443SJB1</accession>
<comment type="subcellular location">
    <subcellularLocation>
        <location evidence="1">Membrane</location>
        <topology evidence="1">Multi-pass membrane protein</topology>
    </subcellularLocation>
</comment>
<feature type="transmembrane region" description="Helical" evidence="6">
    <location>
        <begin position="181"/>
        <end position="199"/>
    </location>
</feature>
<feature type="transmembrane region" description="Helical" evidence="6">
    <location>
        <begin position="336"/>
        <end position="353"/>
    </location>
</feature>
<dbReference type="AlphaFoldDB" id="A0A443SJB1"/>
<feature type="transmembrane region" description="Helical" evidence="6">
    <location>
        <begin position="157"/>
        <end position="175"/>
    </location>
</feature>
<reference evidence="7 8" key="1">
    <citation type="journal article" date="2018" name="Gigascience">
        <title>Genomes of trombidid mites reveal novel predicted allergens and laterally-transferred genes associated with secondary metabolism.</title>
        <authorList>
            <person name="Dong X."/>
            <person name="Chaisiri K."/>
            <person name="Xia D."/>
            <person name="Armstrong S.D."/>
            <person name="Fang Y."/>
            <person name="Donnelly M.J."/>
            <person name="Kadowaki T."/>
            <person name="McGarry J.W."/>
            <person name="Darby A.C."/>
            <person name="Makepeace B.L."/>
        </authorList>
    </citation>
    <scope>NUCLEOTIDE SEQUENCE [LARGE SCALE GENOMIC DNA]</scope>
    <source>
        <strain evidence="7">UoL-UT</strain>
    </source>
</reference>
<evidence type="ECO:0000256" key="1">
    <source>
        <dbReference type="ARBA" id="ARBA00004141"/>
    </source>
</evidence>
<evidence type="ECO:0000313" key="8">
    <source>
        <dbReference type="Proteomes" id="UP000288716"/>
    </source>
</evidence>
<proteinExistence type="predicted"/>
<name>A0A443SJB1_9ACAR</name>
<dbReference type="GO" id="GO:0016020">
    <property type="term" value="C:membrane"/>
    <property type="evidence" value="ECO:0007669"/>
    <property type="project" value="UniProtKB-SubCell"/>
</dbReference>
<keyword evidence="4 6" id="KW-0472">Membrane</keyword>
<feature type="transmembrane region" description="Helical" evidence="6">
    <location>
        <begin position="373"/>
        <end position="391"/>
    </location>
</feature>
<sequence length="707" mass="80609">MLSALDFVLLHLGSPGRYQLFIGFLLCCLQIPISFSSQLWKYYAEEPPHRCLVLSELTNGTRESEWIPIEENGRVAKKFSACSMYIDVHNHWKGTQQCINGWEYKPFEREHNVIMEWNLVCERKYMSTLLFYTSHIFAILGALLFASLSDRFERKRILLLALYLFVSVALAIHFVQDFITFAILYCLQMFFVSVSNCFVKCSLSLNSFQGIFLISYVLLIEIFPTPYQLQASLYFVTFAIMSTTLFPLFMWIIRTWRYVQLALVAPGIVILPQSPLWLINEGRVHNAANLIENLAAQNGKTMPPSFRLHLQNLHNQLKNTNEPRHHILPKFSSPCVRWYLLVHFYLHFVASLTTNVSESQVLRLHESKYVDHFFRGLVDLGTVMLLYYFAVRLGPRPAQSLIFILSGLLLMAAISLQEMLPKHGDFSGNCQSLMHHRRLRLPSAAVTVDVGFRRANTAENTSSIHLVSCREDTSDRNTGFACCFSWSIIAEMAAPNLLVLADLIAPFVPIGLCGSLSVIAGALSLLFPNCWRKPLPNNLEEAENRRLIPVKERYPSFRQLKNGKVVTLVSSAPLTQSNVYTIDPVSEKTDVKLKEAYCQQSGQNYSQRQQSGQTQRAEQAIGSSRPSGLYDDNDSKLSDLEEFTHSNWRLYSNEMQPQPVYKTSDSRDVNRSFRDLHVFPRPKESQVRNVPLIASGGRDTSIAETNL</sequence>
<feature type="transmembrane region" description="Helical" evidence="6">
    <location>
        <begin position="503"/>
        <end position="527"/>
    </location>
</feature>
<feature type="transmembrane region" description="Helical" evidence="6">
    <location>
        <begin position="233"/>
        <end position="253"/>
    </location>
</feature>